<keyword evidence="1" id="KW-0489">Methyltransferase</keyword>
<organism evidence="3 4">
    <name type="scientific">Pyricularia grisea</name>
    <name type="common">Crabgrass-specific blast fungus</name>
    <name type="synonym">Magnaporthe grisea</name>
    <dbReference type="NCBI Taxonomy" id="148305"/>
    <lineage>
        <taxon>Eukaryota</taxon>
        <taxon>Fungi</taxon>
        <taxon>Dikarya</taxon>
        <taxon>Ascomycota</taxon>
        <taxon>Pezizomycotina</taxon>
        <taxon>Sordariomycetes</taxon>
        <taxon>Sordariomycetidae</taxon>
        <taxon>Magnaporthales</taxon>
        <taxon>Pyriculariaceae</taxon>
        <taxon>Pyricularia</taxon>
    </lineage>
</organism>
<sequence length="546" mass="60253">MNQLEATAMSPVVLPPAWVRFAGWYAAGSGKWFRGPCNLFIRVAARQSTFDKAPVGVGVKRKRDAADTEVASDVQYSTSIENDSLKIPSAAATATVKDHGSAGYKEQQQEQIPKNDSYYRNLYRHEIDFREMGTQDPDFKAVLKRNGQLDFSDPKAVMQLTKSSLKLHFGLEMELPDDRLCPPVPNRHNYILWLKDLLDSSSYCPPGGKLTGLDIGTGASCIYPLLGCTQRPWEFIATDVDKKSLSYAEKNIAANNLSDRIKLVPRPDSATSPLIPLDELEIDAIDFVMTNPPFYESEKELLTLAAQKELPPSTACTGAPVEMVHPAGGEVGFVTRILDESLVLRERVRWYTSMLGKLSSLEVLVETLRDRGVTNYAVTEFVQGTKTKRWAVGWSFGGMRAGQAAARGMAQLAWRKVLPAPVEVEIGALGVSKAGEVAGNIDALMHGLELESWGWDKQELKGVARTRENVWGRAWRRRKAREKDGVGEASVGAAERDKPLSGFEVAMAVGRSQAVVVCRWREGHDEAIFQSFCGFLKTRLELGVAT</sequence>
<dbReference type="EMBL" id="JABSND010000042">
    <property type="protein sequence ID" value="KAI6301111.1"/>
    <property type="molecule type" value="Genomic_DNA"/>
</dbReference>
<gene>
    <name evidence="3" type="ORF">MCOR33_003294</name>
</gene>
<dbReference type="InterPro" id="IPR029063">
    <property type="entry name" value="SAM-dependent_MTases_sf"/>
</dbReference>
<evidence type="ECO:0000256" key="2">
    <source>
        <dbReference type="ARBA" id="ARBA00022679"/>
    </source>
</evidence>
<dbReference type="InterPro" id="IPR010286">
    <property type="entry name" value="METTL16/RlmF"/>
</dbReference>
<dbReference type="Gene3D" id="3.40.50.150">
    <property type="entry name" value="Vaccinia Virus protein VP39"/>
    <property type="match status" value="1"/>
</dbReference>
<evidence type="ECO:0000256" key="1">
    <source>
        <dbReference type="ARBA" id="ARBA00022603"/>
    </source>
</evidence>
<keyword evidence="2" id="KW-0808">Transferase</keyword>
<protein>
    <recommendedName>
        <fullName evidence="5">S-adenosyl-L-methionine dependent methyltransferase</fullName>
    </recommendedName>
</protein>
<dbReference type="PANTHER" id="PTHR13393:SF0">
    <property type="entry name" value="RNA N6-ADENOSINE-METHYLTRANSFERASE METTL16"/>
    <property type="match status" value="1"/>
</dbReference>
<evidence type="ECO:0000313" key="4">
    <source>
        <dbReference type="Proteomes" id="UP001059893"/>
    </source>
</evidence>
<dbReference type="Proteomes" id="UP001059893">
    <property type="component" value="Unassembled WGS sequence"/>
</dbReference>
<evidence type="ECO:0000313" key="3">
    <source>
        <dbReference type="EMBL" id="KAI6301111.1"/>
    </source>
</evidence>
<evidence type="ECO:0008006" key="5">
    <source>
        <dbReference type="Google" id="ProtNLM"/>
    </source>
</evidence>
<dbReference type="CDD" id="cd02440">
    <property type="entry name" value="AdoMet_MTases"/>
    <property type="match status" value="1"/>
</dbReference>
<name>A0ABQ8NRW0_PYRGI</name>
<keyword evidence="4" id="KW-1185">Reference proteome</keyword>
<reference evidence="3" key="1">
    <citation type="submission" date="2021-01" db="EMBL/GenBank/DDBJ databases">
        <title>Deciphering the adaptive evolutionary patterns associated with biogeogrpahic diversity in the finger millet blast pathogen Magnaporthe oryzae in Eastern Africa.</title>
        <authorList>
            <person name="Onyema G."/>
            <person name="Shittu T.A."/>
            <person name="Dodsworth S."/>
            <person name="Devilliers S."/>
            <person name="Muthumeenakshi S."/>
            <person name="Sreenivasaprasad S."/>
        </authorList>
    </citation>
    <scope>NUCLEOTIDE SEQUENCE</scope>
    <source>
        <strain evidence="3">D15/s37</strain>
    </source>
</reference>
<comment type="caution">
    <text evidence="3">The sequence shown here is derived from an EMBL/GenBank/DDBJ whole genome shotgun (WGS) entry which is preliminary data.</text>
</comment>
<dbReference type="PANTHER" id="PTHR13393">
    <property type="entry name" value="SAM-DEPENDENT METHYLTRANSFERASE"/>
    <property type="match status" value="1"/>
</dbReference>
<dbReference type="Pfam" id="PF05971">
    <property type="entry name" value="Methyltransf_10"/>
    <property type="match status" value="1"/>
</dbReference>
<accession>A0ABQ8NRW0</accession>
<dbReference type="SUPFAM" id="SSF53335">
    <property type="entry name" value="S-adenosyl-L-methionine-dependent methyltransferases"/>
    <property type="match status" value="1"/>
</dbReference>
<proteinExistence type="predicted"/>